<evidence type="ECO:0000313" key="3">
    <source>
        <dbReference type="EMBL" id="ODR96003.1"/>
    </source>
</evidence>
<dbReference type="Proteomes" id="UP000094472">
    <property type="component" value="Unassembled WGS sequence"/>
</dbReference>
<evidence type="ECO:0000256" key="2">
    <source>
        <dbReference type="SAM" id="SignalP"/>
    </source>
</evidence>
<feature type="transmembrane region" description="Helical" evidence="1">
    <location>
        <begin position="70"/>
        <end position="95"/>
    </location>
</feature>
<gene>
    <name evidence="3" type="ORF">AUC69_01885</name>
</gene>
<keyword evidence="4" id="KW-1185">Reference proteome</keyword>
<evidence type="ECO:0000313" key="4">
    <source>
        <dbReference type="Proteomes" id="UP000094472"/>
    </source>
</evidence>
<sequence length="120" mass="12245">MAASGAASPSLGASLGSSFASASGSSFGWSFGSAFASFAAVSATLVSAVRDVISQSRPPDMTIKDQARKAIPIATTMMVSALSMGVSLSLLMGLLRAGLARRLFHPRKRRPAPTVPHIGP</sequence>
<protein>
    <submittedName>
        <fullName evidence="3">Uncharacterized protein</fullName>
    </submittedName>
</protein>
<feature type="signal peptide" evidence="2">
    <location>
        <begin position="1"/>
        <end position="22"/>
    </location>
</feature>
<keyword evidence="1" id="KW-0472">Membrane</keyword>
<accession>A0A1E3VR57</accession>
<comment type="caution">
    <text evidence="3">The sequence shown here is derived from an EMBL/GenBank/DDBJ whole genome shotgun (WGS) entry which is preliminary data.</text>
</comment>
<organism evidence="3 4">
    <name type="scientific">Methyloceanibacter superfactus</name>
    <dbReference type="NCBI Taxonomy" id="1774969"/>
    <lineage>
        <taxon>Bacteria</taxon>
        <taxon>Pseudomonadati</taxon>
        <taxon>Pseudomonadota</taxon>
        <taxon>Alphaproteobacteria</taxon>
        <taxon>Hyphomicrobiales</taxon>
        <taxon>Hyphomicrobiaceae</taxon>
        <taxon>Methyloceanibacter</taxon>
    </lineage>
</organism>
<feature type="chain" id="PRO_5009138529" evidence="2">
    <location>
        <begin position="23"/>
        <end position="120"/>
    </location>
</feature>
<keyword evidence="1" id="KW-1133">Transmembrane helix</keyword>
<dbReference type="STRING" id="1774969.AUC69_01885"/>
<proteinExistence type="predicted"/>
<keyword evidence="2" id="KW-0732">Signal</keyword>
<evidence type="ECO:0000256" key="1">
    <source>
        <dbReference type="SAM" id="Phobius"/>
    </source>
</evidence>
<reference evidence="3 4" key="1">
    <citation type="journal article" date="2016" name="Environ. Microbiol.">
        <title>New Methyloceanibacter diversity from North Sea sediments includes methanotroph containing solely the soluble methane monooxygenase.</title>
        <authorList>
            <person name="Vekeman B."/>
            <person name="Kerckhof F.M."/>
            <person name="Cremers G."/>
            <person name="de Vos P."/>
            <person name="Vandamme P."/>
            <person name="Boon N."/>
            <person name="Op den Camp H.J."/>
            <person name="Heylen K."/>
        </authorList>
    </citation>
    <scope>NUCLEOTIDE SEQUENCE [LARGE SCALE GENOMIC DNA]</scope>
    <source>
        <strain evidence="3 4">R-67175</strain>
    </source>
</reference>
<dbReference type="EMBL" id="LPWF01000033">
    <property type="protein sequence ID" value="ODR96003.1"/>
    <property type="molecule type" value="Genomic_DNA"/>
</dbReference>
<feature type="transmembrane region" description="Helical" evidence="1">
    <location>
        <begin position="30"/>
        <end position="49"/>
    </location>
</feature>
<dbReference type="AlphaFoldDB" id="A0A1E3VR57"/>
<name>A0A1E3VR57_9HYPH</name>
<keyword evidence="1" id="KW-0812">Transmembrane</keyword>